<accession>A0A1H4N726</accession>
<name>A0A1H4N726_9MICO</name>
<keyword evidence="2" id="KW-1185">Reference proteome</keyword>
<dbReference type="InterPro" id="IPR004260">
    <property type="entry name" value="Pyr-dimer_DNA_glycosylase"/>
</dbReference>
<gene>
    <name evidence="1" type="ORF">SAMN04489806_2105</name>
</gene>
<dbReference type="Pfam" id="PF03013">
    <property type="entry name" value="Pyr_excise"/>
    <property type="match status" value="1"/>
</dbReference>
<dbReference type="Proteomes" id="UP000199183">
    <property type="component" value="Unassembled WGS sequence"/>
</dbReference>
<dbReference type="STRING" id="640635.SAMN04489806_2105"/>
<sequence length="142" mass="16176">MRLWSVHPRHFDRQALTACWREALLAQAVIVAPGRGYSRHPQLQRFREAADPLTAIGAYLHGIADEADARGYRFAREKITSGADAPRLEVTDGQLDYEWGHLLTKLQARSPAVWEHWREVARPEPHPLFTVVPGPIAVWERP</sequence>
<reference evidence="1 2" key="1">
    <citation type="submission" date="2016-10" db="EMBL/GenBank/DDBJ databases">
        <authorList>
            <person name="de Groot N.N."/>
        </authorList>
    </citation>
    <scope>NUCLEOTIDE SEQUENCE [LARGE SCALE GENOMIC DNA]</scope>
    <source>
        <strain evidence="1 2">DSM 21799</strain>
    </source>
</reference>
<protein>
    <recommendedName>
        <fullName evidence="3">Pyrimidine dimer DNA glycosylase /DNA-(Apurinic or apyrimidinic site) lyase</fullName>
    </recommendedName>
</protein>
<evidence type="ECO:0000313" key="1">
    <source>
        <dbReference type="EMBL" id="SEB91136.1"/>
    </source>
</evidence>
<dbReference type="RefSeq" id="WP_091183674.1">
    <property type="nucleotide sequence ID" value="NZ_FNRY01000001.1"/>
</dbReference>
<evidence type="ECO:0008006" key="3">
    <source>
        <dbReference type="Google" id="ProtNLM"/>
    </source>
</evidence>
<organism evidence="1 2">
    <name type="scientific">Paramicrobacterium humi</name>
    <dbReference type="NCBI Taxonomy" id="640635"/>
    <lineage>
        <taxon>Bacteria</taxon>
        <taxon>Bacillati</taxon>
        <taxon>Actinomycetota</taxon>
        <taxon>Actinomycetes</taxon>
        <taxon>Micrococcales</taxon>
        <taxon>Microbacteriaceae</taxon>
        <taxon>Paramicrobacterium</taxon>
    </lineage>
</organism>
<proteinExistence type="predicted"/>
<evidence type="ECO:0000313" key="2">
    <source>
        <dbReference type="Proteomes" id="UP000199183"/>
    </source>
</evidence>
<dbReference type="AlphaFoldDB" id="A0A1H4N726"/>
<dbReference type="OrthoDB" id="3253436at2"/>
<dbReference type="EMBL" id="FNRY01000001">
    <property type="protein sequence ID" value="SEB91136.1"/>
    <property type="molecule type" value="Genomic_DNA"/>
</dbReference>